<dbReference type="EMBL" id="SGPM01000075">
    <property type="protein sequence ID" value="THH30593.1"/>
    <property type="molecule type" value="Genomic_DNA"/>
</dbReference>
<sequence>MDTFRVTPAKTVCFTQASQRVATALTPLCSEKFAIEHKDADLGWVQPADKRLLEEFVKASLASPETHGLAPQAQPNQGDTLHEWLDKAIVVSEDGIPKEYTVVDTGQSANKGRYFVLERGGVEKYVSLDDFEVMVQGQSPSSIPSDVQS</sequence>
<name>A0A4V3XIV2_9APHY</name>
<dbReference type="AlphaFoldDB" id="A0A4V3XIV2"/>
<protein>
    <submittedName>
        <fullName evidence="1">Uncharacterized protein</fullName>
    </submittedName>
</protein>
<dbReference type="Proteomes" id="UP000308730">
    <property type="component" value="Unassembled WGS sequence"/>
</dbReference>
<comment type="caution">
    <text evidence="1">The sequence shown here is derived from an EMBL/GenBank/DDBJ whole genome shotgun (WGS) entry which is preliminary data.</text>
</comment>
<gene>
    <name evidence="1" type="ORF">EUX98_g3598</name>
</gene>
<accession>A0A4V3XIV2</accession>
<proteinExistence type="predicted"/>
<evidence type="ECO:0000313" key="1">
    <source>
        <dbReference type="EMBL" id="THH30593.1"/>
    </source>
</evidence>
<organism evidence="1 2">
    <name type="scientific">Antrodiella citrinella</name>
    <dbReference type="NCBI Taxonomy" id="2447956"/>
    <lineage>
        <taxon>Eukaryota</taxon>
        <taxon>Fungi</taxon>
        <taxon>Dikarya</taxon>
        <taxon>Basidiomycota</taxon>
        <taxon>Agaricomycotina</taxon>
        <taxon>Agaricomycetes</taxon>
        <taxon>Polyporales</taxon>
        <taxon>Steccherinaceae</taxon>
        <taxon>Antrodiella</taxon>
    </lineage>
</organism>
<keyword evidence="2" id="KW-1185">Reference proteome</keyword>
<evidence type="ECO:0000313" key="2">
    <source>
        <dbReference type="Proteomes" id="UP000308730"/>
    </source>
</evidence>
<reference evidence="1 2" key="1">
    <citation type="submission" date="2019-02" db="EMBL/GenBank/DDBJ databases">
        <title>Genome sequencing of the rare red list fungi Antrodiella citrinella (Flaviporus citrinellus).</title>
        <authorList>
            <person name="Buettner E."/>
            <person name="Kellner H."/>
        </authorList>
    </citation>
    <scope>NUCLEOTIDE SEQUENCE [LARGE SCALE GENOMIC DNA]</scope>
    <source>
        <strain evidence="1 2">DSM 108506</strain>
    </source>
</reference>